<dbReference type="InterPro" id="IPR001650">
    <property type="entry name" value="Helicase_C-like"/>
</dbReference>
<sequence>MVMNELEELKSNLIKLYRAFVTTQTLLIKTTKEVTHLDQLSTSITEICKKNFGVYELGLIKDIVGEELQLQINYFDEFESGSGFLDSTKGSNVSIKQINDGSKNNMVYVWYKSDLSNYDITGPGNGNMNGFSNNGATKRFKSGRYSKNKSSKKNENVIEIVKKRILEFDSKIQKWIETKRIKDSISTNSLYCISKEHLPVRDNLLVRNKENKINTNNEELGSNEIENEKMDFIDELKTTNFYCGQIINNGIIDIKERQPVYSTTHINNYIIESIKNCFGIDKLYSHQSDSIEAIDQGKNLVVTTNTASGKSLIFQYATVKTLLQTCHPYSTSNGCETNDSRESNSGGTVLILFPYKALSQNQFKSMKKLIENFPELQGMYVDIYDGDTLQNQRKIIPDRVNILLTNPDTLHCSILPNKRRWMRFLGNLKMVIIDEMHVYNSTFGYHVLLILSRLRRIVNHFNGKLVDLKYVLCSATVENALNTAKELTGASDFFCVDKSGSPTPNLKIILWKAASVSTNREMMVGSYSGSDTRHLVPRSYVSSNMKNMDKSKLINEAVNISCFLLEKNFKTLVFCRSRQECEIIYHKVMLMLKSKNKWNFYKDKTILYRAGYSSEQRRKFEHLMFTDSVDLIISTSALELGIDIGNLDAVVLVGAPLSDARFKQQVGRIGRRFQSSYCIIVLDGKPPVVETNANSKPRTYTGDIHDQKFIDNPELIMKLPSGTLRIESENDVVKIAHLQCAAFEHPILVVNESVEFDIGGVSDEYYFGSNLETHLTGNLLEDINSDGKKQFVSSLDYKPWPALKTPIRNINDDEWALVVYNNKGYEILEEVDIVRASTSLYEGKNVILEYFDTTQARLITNLIKGAIHLFQGRTYLLERVMMDKGIAILDNCVVDYYTSPNFVTKMKFSEATESKFLNEKRAISVSYGKAEASFCVYSFDKIPLNKFGTTDKVTVNKPNTFFVPINALVIKLPNTISEILKNLITERENNKLGDCINVIEDTSKNGRTGYLEINSGIHAINHLLVKAASVILGYGAFSNSANCCSSLTTNCNMKEDFTNNESVSIGERVSPKWKTDIIANDSIGDGVNYIKDDIECDKLFDNERNKKPKSILEEHELEMILVYENDKTGLSRALVRVYKSILEVLDVAQRKAKECLCEDGCGECKLLDLIVNIKQV</sequence>
<evidence type="ECO:0000256" key="2">
    <source>
        <dbReference type="ARBA" id="ARBA00022840"/>
    </source>
</evidence>
<name>A0A2U1J134_SMIAN</name>
<keyword evidence="2" id="KW-0067">ATP-binding</keyword>
<dbReference type="EMBL" id="MBFU01000512">
    <property type="protein sequence ID" value="PVZ98776.1"/>
    <property type="molecule type" value="Genomic_DNA"/>
</dbReference>
<dbReference type="GO" id="GO:0003676">
    <property type="term" value="F:nucleic acid binding"/>
    <property type="evidence" value="ECO:0007669"/>
    <property type="project" value="InterPro"/>
</dbReference>
<dbReference type="InterPro" id="IPR055227">
    <property type="entry name" value="HRQ1_WHD"/>
</dbReference>
<dbReference type="SUPFAM" id="SSF52540">
    <property type="entry name" value="P-loop containing nucleoside triphosphate hydrolases"/>
    <property type="match status" value="1"/>
</dbReference>
<dbReference type="SMART" id="SM00490">
    <property type="entry name" value="HELICc"/>
    <property type="match status" value="1"/>
</dbReference>
<feature type="domain" description="Helicase C-terminal" evidence="4">
    <location>
        <begin position="559"/>
        <end position="721"/>
    </location>
</feature>
<dbReference type="GO" id="GO:0005634">
    <property type="term" value="C:nucleus"/>
    <property type="evidence" value="ECO:0007669"/>
    <property type="project" value="TreeGrafter"/>
</dbReference>
<evidence type="ECO:0008006" key="7">
    <source>
        <dbReference type="Google" id="ProtNLM"/>
    </source>
</evidence>
<dbReference type="PROSITE" id="PS51194">
    <property type="entry name" value="HELICASE_CTER"/>
    <property type="match status" value="1"/>
</dbReference>
<feature type="domain" description="Helicase ATP-binding" evidence="3">
    <location>
        <begin position="291"/>
        <end position="480"/>
    </location>
</feature>
<gene>
    <name evidence="5" type="ORF">BB558_005217</name>
</gene>
<evidence type="ECO:0000313" key="6">
    <source>
        <dbReference type="Proteomes" id="UP000245591"/>
    </source>
</evidence>
<dbReference type="Pfam" id="PF00270">
    <property type="entry name" value="DEAD"/>
    <property type="match status" value="1"/>
</dbReference>
<dbReference type="SMART" id="SM00487">
    <property type="entry name" value="DEXDc"/>
    <property type="match status" value="1"/>
</dbReference>
<dbReference type="Pfam" id="PF00271">
    <property type="entry name" value="Helicase_C"/>
    <property type="match status" value="1"/>
</dbReference>
<evidence type="ECO:0000259" key="3">
    <source>
        <dbReference type="PROSITE" id="PS51192"/>
    </source>
</evidence>
<dbReference type="GO" id="GO:0043138">
    <property type="term" value="F:3'-5' DNA helicase activity"/>
    <property type="evidence" value="ECO:0007669"/>
    <property type="project" value="TreeGrafter"/>
</dbReference>
<dbReference type="PANTHER" id="PTHR47957:SF3">
    <property type="entry name" value="ATP-DEPENDENT HELICASE HRQ1"/>
    <property type="match status" value="1"/>
</dbReference>
<dbReference type="GO" id="GO:0036297">
    <property type="term" value="P:interstrand cross-link repair"/>
    <property type="evidence" value="ECO:0007669"/>
    <property type="project" value="TreeGrafter"/>
</dbReference>
<evidence type="ECO:0000313" key="5">
    <source>
        <dbReference type="EMBL" id="PVZ98776.1"/>
    </source>
</evidence>
<dbReference type="InterPro" id="IPR014001">
    <property type="entry name" value="Helicase_ATP-bd"/>
</dbReference>
<organism evidence="5 6">
    <name type="scientific">Smittium angustum</name>
    <dbReference type="NCBI Taxonomy" id="133377"/>
    <lineage>
        <taxon>Eukaryota</taxon>
        <taxon>Fungi</taxon>
        <taxon>Fungi incertae sedis</taxon>
        <taxon>Zoopagomycota</taxon>
        <taxon>Kickxellomycotina</taxon>
        <taxon>Harpellomycetes</taxon>
        <taxon>Harpellales</taxon>
        <taxon>Legeriomycetaceae</taxon>
        <taxon>Smittium</taxon>
    </lineage>
</organism>
<dbReference type="Proteomes" id="UP000245591">
    <property type="component" value="Unassembled WGS sequence"/>
</dbReference>
<evidence type="ECO:0000256" key="1">
    <source>
        <dbReference type="ARBA" id="ARBA00022741"/>
    </source>
</evidence>
<accession>A0A2U1J134</accession>
<dbReference type="Pfam" id="PF22982">
    <property type="entry name" value="WHD_HRQ1"/>
    <property type="match status" value="1"/>
</dbReference>
<dbReference type="InterPro" id="IPR011545">
    <property type="entry name" value="DEAD/DEAH_box_helicase_dom"/>
</dbReference>
<dbReference type="PROSITE" id="PS51192">
    <property type="entry name" value="HELICASE_ATP_BIND_1"/>
    <property type="match status" value="1"/>
</dbReference>
<dbReference type="PANTHER" id="PTHR47957">
    <property type="entry name" value="ATP-DEPENDENT HELICASE HRQ1"/>
    <property type="match status" value="1"/>
</dbReference>
<protein>
    <recommendedName>
        <fullName evidence="7">RNA helicase</fullName>
    </recommendedName>
</protein>
<comment type="caution">
    <text evidence="5">The sequence shown here is derived from an EMBL/GenBank/DDBJ whole genome shotgun (WGS) entry which is preliminary data.</text>
</comment>
<dbReference type="InterPro" id="IPR027417">
    <property type="entry name" value="P-loop_NTPase"/>
</dbReference>
<reference evidence="5 6" key="1">
    <citation type="journal article" date="2018" name="MBio">
        <title>Comparative Genomics Reveals the Core Gene Toolbox for the Fungus-Insect Symbiosis.</title>
        <authorList>
            <person name="Wang Y."/>
            <person name="Stata M."/>
            <person name="Wang W."/>
            <person name="Stajich J.E."/>
            <person name="White M.M."/>
            <person name="Moncalvo J.M."/>
        </authorList>
    </citation>
    <scope>NUCLEOTIDE SEQUENCE [LARGE SCALE GENOMIC DNA]</scope>
    <source>
        <strain evidence="5 6">AUS-126-30</strain>
    </source>
</reference>
<keyword evidence="1" id="KW-0547">Nucleotide-binding</keyword>
<dbReference type="GO" id="GO:0006289">
    <property type="term" value="P:nucleotide-excision repair"/>
    <property type="evidence" value="ECO:0007669"/>
    <property type="project" value="TreeGrafter"/>
</dbReference>
<evidence type="ECO:0000259" key="4">
    <source>
        <dbReference type="PROSITE" id="PS51194"/>
    </source>
</evidence>
<dbReference type="AlphaFoldDB" id="A0A2U1J134"/>
<dbReference type="GO" id="GO:0005524">
    <property type="term" value="F:ATP binding"/>
    <property type="evidence" value="ECO:0007669"/>
    <property type="project" value="UniProtKB-KW"/>
</dbReference>
<keyword evidence="6" id="KW-1185">Reference proteome</keyword>
<proteinExistence type="predicted"/>
<dbReference type="Gene3D" id="3.40.50.300">
    <property type="entry name" value="P-loop containing nucleotide triphosphate hydrolases"/>
    <property type="match status" value="2"/>
</dbReference>